<dbReference type="RefSeq" id="WP_077849407.1">
    <property type="nucleotide sequence ID" value="NZ_LZZM01000213.1"/>
</dbReference>
<sequence length="104" mass="11895">MFKGGNKAEHIFIVGNFPNKINYDLINTNRFILNGKYIGKKKPKGVIAGCFYVESWGVLGKLEREQGCFESFSKSSLTVADKIFEDPILVYNLNEFEDVEDYEN</sequence>
<name>A0A1S8T7H8_9CLOT</name>
<protein>
    <submittedName>
        <fullName evidence="1">Uncharacterized protein</fullName>
    </submittedName>
</protein>
<keyword evidence="2" id="KW-1185">Reference proteome</keyword>
<gene>
    <name evidence="1" type="ORF">CLPUN_44750</name>
</gene>
<organism evidence="1 2">
    <name type="scientific">Clostridium puniceum</name>
    <dbReference type="NCBI Taxonomy" id="29367"/>
    <lineage>
        <taxon>Bacteria</taxon>
        <taxon>Bacillati</taxon>
        <taxon>Bacillota</taxon>
        <taxon>Clostridia</taxon>
        <taxon>Eubacteriales</taxon>
        <taxon>Clostridiaceae</taxon>
        <taxon>Clostridium</taxon>
    </lineage>
</organism>
<reference evidence="1 2" key="1">
    <citation type="submission" date="2016-05" db="EMBL/GenBank/DDBJ databases">
        <title>Microbial solvent formation.</title>
        <authorList>
            <person name="Poehlein A."/>
            <person name="Montoya Solano J.D."/>
            <person name="Flitsch S."/>
            <person name="Krabben P."/>
            <person name="Duerre P."/>
            <person name="Daniel R."/>
        </authorList>
    </citation>
    <scope>NUCLEOTIDE SEQUENCE [LARGE SCALE GENOMIC DNA]</scope>
    <source>
        <strain evidence="1 2">DSM 2619</strain>
    </source>
</reference>
<evidence type="ECO:0000313" key="1">
    <source>
        <dbReference type="EMBL" id="OOM73579.1"/>
    </source>
</evidence>
<dbReference type="AlphaFoldDB" id="A0A1S8T7H8"/>
<proteinExistence type="predicted"/>
<dbReference type="Proteomes" id="UP000190890">
    <property type="component" value="Unassembled WGS sequence"/>
</dbReference>
<accession>A0A1S8T7H8</accession>
<comment type="caution">
    <text evidence="1">The sequence shown here is derived from an EMBL/GenBank/DDBJ whole genome shotgun (WGS) entry which is preliminary data.</text>
</comment>
<evidence type="ECO:0000313" key="2">
    <source>
        <dbReference type="Proteomes" id="UP000190890"/>
    </source>
</evidence>
<dbReference type="STRING" id="29367.CLPUN_44750"/>
<dbReference type="EMBL" id="LZZM01000213">
    <property type="protein sequence ID" value="OOM73579.1"/>
    <property type="molecule type" value="Genomic_DNA"/>
</dbReference>